<dbReference type="GeneID" id="101064695"/>
<feature type="region of interest" description="Disordered" evidence="7">
    <location>
        <begin position="1425"/>
        <end position="1455"/>
    </location>
</feature>
<dbReference type="SUPFAM" id="SSF48371">
    <property type="entry name" value="ARM repeat"/>
    <property type="match status" value="1"/>
</dbReference>
<feature type="compositionally biased region" description="Low complexity" evidence="7">
    <location>
        <begin position="371"/>
        <end position="380"/>
    </location>
</feature>
<dbReference type="GO" id="GO:0005856">
    <property type="term" value="C:cytoskeleton"/>
    <property type="evidence" value="ECO:0007669"/>
    <property type="project" value="UniProtKB-SubCell"/>
</dbReference>
<feature type="compositionally biased region" description="Polar residues" evidence="7">
    <location>
        <begin position="428"/>
        <end position="446"/>
    </location>
</feature>
<dbReference type="InterPro" id="IPR016024">
    <property type="entry name" value="ARM-type_fold"/>
</dbReference>
<dbReference type="PANTHER" id="PTHR45920:SF3">
    <property type="entry name" value="FH1_FH2 DOMAIN-CONTAINING PROTEIN 3"/>
    <property type="match status" value="1"/>
</dbReference>
<feature type="domain" description="GBD/FH3" evidence="9">
    <location>
        <begin position="18"/>
        <end position="407"/>
    </location>
</feature>
<accession>H2UU68</accession>
<organism evidence="11 12">
    <name type="scientific">Takifugu rubripes</name>
    <name type="common">Japanese pufferfish</name>
    <name type="synonym">Fugu rubripes</name>
    <dbReference type="NCBI Taxonomy" id="31033"/>
    <lineage>
        <taxon>Eukaryota</taxon>
        <taxon>Metazoa</taxon>
        <taxon>Chordata</taxon>
        <taxon>Craniata</taxon>
        <taxon>Vertebrata</taxon>
        <taxon>Euteleostomi</taxon>
        <taxon>Actinopterygii</taxon>
        <taxon>Neopterygii</taxon>
        <taxon>Teleostei</taxon>
        <taxon>Neoteleostei</taxon>
        <taxon>Acanthomorphata</taxon>
        <taxon>Eupercaria</taxon>
        <taxon>Tetraodontiformes</taxon>
        <taxon>Tetradontoidea</taxon>
        <taxon>Tetraodontidae</taxon>
        <taxon>Takifugu</taxon>
    </lineage>
</organism>
<dbReference type="InterPro" id="IPR056771">
    <property type="entry name" value="FH3_FHOD1-3-like"/>
</dbReference>
<dbReference type="Pfam" id="PF02181">
    <property type="entry name" value="FH2"/>
    <property type="match status" value="1"/>
</dbReference>
<feature type="compositionally biased region" description="Acidic residues" evidence="7">
    <location>
        <begin position="687"/>
        <end position="700"/>
    </location>
</feature>
<feature type="compositionally biased region" description="Polar residues" evidence="7">
    <location>
        <begin position="744"/>
        <end position="754"/>
    </location>
</feature>
<dbReference type="InterPro" id="IPR011989">
    <property type="entry name" value="ARM-like"/>
</dbReference>
<evidence type="ECO:0000256" key="3">
    <source>
        <dbReference type="ARBA" id="ARBA00022553"/>
    </source>
</evidence>
<keyword evidence="5" id="KW-0206">Cytoskeleton</keyword>
<feature type="compositionally biased region" description="Polar residues" evidence="7">
    <location>
        <begin position="463"/>
        <end position="473"/>
    </location>
</feature>
<evidence type="ECO:0000256" key="5">
    <source>
        <dbReference type="ARBA" id="ARBA00023212"/>
    </source>
</evidence>
<keyword evidence="4" id="KW-0009">Actin-binding</keyword>
<reference evidence="11" key="2">
    <citation type="submission" date="2025-08" db="UniProtKB">
        <authorList>
            <consortium name="Ensembl"/>
        </authorList>
    </citation>
    <scope>IDENTIFICATION</scope>
</reference>
<feature type="domain" description="FH2" evidence="10">
    <location>
        <begin position="990"/>
        <end position="1386"/>
    </location>
</feature>
<dbReference type="PROSITE" id="PS51444">
    <property type="entry name" value="FH2"/>
    <property type="match status" value="1"/>
</dbReference>
<feature type="domain" description="DAD" evidence="8">
    <location>
        <begin position="1470"/>
        <end position="1502"/>
    </location>
</feature>
<feature type="compositionally biased region" description="Basic and acidic residues" evidence="7">
    <location>
        <begin position="705"/>
        <end position="719"/>
    </location>
</feature>
<dbReference type="InParanoid" id="H2UU68"/>
<comment type="subcellular location">
    <subcellularLocation>
        <location evidence="1">Cytoplasm</location>
        <location evidence="1">Cytoskeleton</location>
    </subcellularLocation>
</comment>
<dbReference type="Pfam" id="PF18382">
    <property type="entry name" value="Formin_GBD_N"/>
    <property type="match status" value="1"/>
</dbReference>
<evidence type="ECO:0000256" key="6">
    <source>
        <dbReference type="ARBA" id="ARBA00023449"/>
    </source>
</evidence>
<dbReference type="GeneTree" id="ENSGT00940000154807"/>
<feature type="compositionally biased region" description="Low complexity" evidence="7">
    <location>
        <begin position="875"/>
        <end position="884"/>
    </location>
</feature>
<dbReference type="Gene3D" id="1.25.10.10">
    <property type="entry name" value="Leucine-rich Repeat Variant"/>
    <property type="match status" value="1"/>
</dbReference>
<feature type="compositionally biased region" description="Low complexity" evidence="7">
    <location>
        <begin position="407"/>
        <end position="418"/>
    </location>
</feature>
<dbReference type="Proteomes" id="UP000005226">
    <property type="component" value="Chromosome 7"/>
</dbReference>
<dbReference type="FunFam" id="1.20.58.2220:FF:000004">
    <property type="entry name" value="Formin homology 2 domain-containing 3"/>
    <property type="match status" value="1"/>
</dbReference>
<evidence type="ECO:0000259" key="10">
    <source>
        <dbReference type="PROSITE" id="PS51444"/>
    </source>
</evidence>
<dbReference type="OMA" id="GHYSDGH"/>
<dbReference type="InterPro" id="IPR014767">
    <property type="entry name" value="DAD_dom"/>
</dbReference>
<dbReference type="SMART" id="SM00498">
    <property type="entry name" value="FH2"/>
    <property type="match status" value="1"/>
</dbReference>
<feature type="compositionally biased region" description="Polar residues" evidence="7">
    <location>
        <begin position="1524"/>
        <end position="1533"/>
    </location>
</feature>
<feature type="region of interest" description="Disordered" evidence="7">
    <location>
        <begin position="860"/>
        <end position="894"/>
    </location>
</feature>
<feature type="region of interest" description="Disordered" evidence="7">
    <location>
        <begin position="562"/>
        <end position="759"/>
    </location>
</feature>
<feature type="region of interest" description="Disordered" evidence="7">
    <location>
        <begin position="1371"/>
        <end position="1413"/>
    </location>
</feature>
<dbReference type="FunFam" id="1.25.10.10:FF:000056">
    <property type="entry name" value="FH1/FH2 domain-containing protein 3 isoform X1"/>
    <property type="match status" value="1"/>
</dbReference>
<feature type="compositionally biased region" description="Basic and acidic residues" evidence="7">
    <location>
        <begin position="732"/>
        <end position="743"/>
    </location>
</feature>
<keyword evidence="3" id="KW-0597">Phosphoprotein</keyword>
<evidence type="ECO:0000256" key="1">
    <source>
        <dbReference type="ARBA" id="ARBA00004245"/>
    </source>
</evidence>
<feature type="region of interest" description="Disordered" evidence="7">
    <location>
        <begin position="1481"/>
        <end position="1533"/>
    </location>
</feature>
<gene>
    <name evidence="11" type="primary">fhod3b</name>
</gene>
<dbReference type="PANTHER" id="PTHR45920">
    <property type="entry name" value="FORMIN HOMOLOGY 2 DOMAIN CONTAINING, ISOFORM I"/>
    <property type="match status" value="1"/>
</dbReference>
<dbReference type="GO" id="GO:0030866">
    <property type="term" value="P:cortical actin cytoskeleton organization"/>
    <property type="evidence" value="ECO:0007669"/>
    <property type="project" value="TreeGrafter"/>
</dbReference>
<evidence type="ECO:0000313" key="11">
    <source>
        <dbReference type="Ensembl" id="ENSTRUP00000040492.3"/>
    </source>
</evidence>
<feature type="compositionally biased region" description="Polar residues" evidence="7">
    <location>
        <begin position="1396"/>
        <end position="1410"/>
    </location>
</feature>
<evidence type="ECO:0000313" key="12">
    <source>
        <dbReference type="Proteomes" id="UP000005226"/>
    </source>
</evidence>
<keyword evidence="12" id="KW-1185">Reference proteome</keyword>
<dbReference type="PROSITE" id="PS51231">
    <property type="entry name" value="DAD"/>
    <property type="match status" value="1"/>
</dbReference>
<dbReference type="GO" id="GO:0055003">
    <property type="term" value="P:cardiac myofibril assembly"/>
    <property type="evidence" value="ECO:0007669"/>
    <property type="project" value="TreeGrafter"/>
</dbReference>
<feature type="region of interest" description="Disordered" evidence="7">
    <location>
        <begin position="322"/>
        <end position="480"/>
    </location>
</feature>
<dbReference type="RefSeq" id="XP_011604044.2">
    <property type="nucleotide sequence ID" value="XM_011605742.2"/>
</dbReference>
<dbReference type="InterPro" id="IPR014768">
    <property type="entry name" value="GBD/FH3_dom"/>
</dbReference>
<dbReference type="Pfam" id="PF24959">
    <property type="entry name" value="FH3_FHOD1-3"/>
    <property type="match status" value="1"/>
</dbReference>
<reference evidence="11 12" key="1">
    <citation type="journal article" date="2011" name="Genome Biol. Evol.">
        <title>Integration of the genetic map and genome assembly of fugu facilitates insights into distinct features of genome evolution in teleosts and mammals.</title>
        <authorList>
            <person name="Kai W."/>
            <person name="Kikuchi K."/>
            <person name="Tohari S."/>
            <person name="Chew A.K."/>
            <person name="Tay A."/>
            <person name="Fujiwara A."/>
            <person name="Hosoya S."/>
            <person name="Suetake H."/>
            <person name="Naruse K."/>
            <person name="Brenner S."/>
            <person name="Suzuki Y."/>
            <person name="Venkatesh B."/>
        </authorList>
    </citation>
    <scope>NUCLEOTIDE SEQUENCE [LARGE SCALE GENOMIC DNA]</scope>
</reference>
<evidence type="ECO:0000259" key="8">
    <source>
        <dbReference type="PROSITE" id="PS51231"/>
    </source>
</evidence>
<dbReference type="PROSITE" id="PS51232">
    <property type="entry name" value="GBD_FH3"/>
    <property type="match status" value="1"/>
</dbReference>
<comment type="similarity">
    <text evidence="6">Belongs to the formin homology family.</text>
</comment>
<dbReference type="Ensembl" id="ENSTRUT00000040634.3">
    <property type="protein sequence ID" value="ENSTRUP00000040492.3"/>
    <property type="gene ID" value="ENSTRUG00000015843.3"/>
</dbReference>
<sequence>MATFVCRVQFLDDTDPFNSTNFPEPTRPPLYTFREDIPLINQIAGVHRLLKAPHRPDDCALQLSHNGSYLDLESTLAEQVDELEGFQEEGRGKKHSIVLRTQLSIRVHACIEKLYNSTGRELRRALFSLKQIFQDDKDLVHEFVVAEGLTCLIKVGAEADQNYQNYILRALGQIMLYVDGMNGLISHNETVQWLYTLAGSKFRLVVKTSLKLLLVFVEYTESNATLLIKAVDVVDGKRGQKLWSNIMEILDEKDGVDTELLVYGMTLINKTLAGLLDQDSYYDMVDGLEEQGIEVLGQRHLSRKGTDLDLVEQFNIYEMSLRHEDGDDGAQLPPNGRKDRRRASVGGTNERRGLERRRSRRHSLQNHRGHASAPASPCSPHAQGGGGFVPFSSQRIDDISESPTDINSSPASSSANQPRWAERISATDGRNQNTKTPVEHLTSSAASRADSKQLDRSALEGMLSSSYRPQDTLSADRERRRLEREERLQRIEREERNRFSRDYAEKREEARQAREERYRVVEKLAAEEFERERSRVPTRGRTEITLCLSSAPASRSVSRCIASSPAVTQEGPAASGAHEAPGTEHISEPVLDPQTRTRSLLSGPSVSQPPPTPPCETVQRRTDTETPAETEDAAEARPDQNVVSDVQTDMEKEETREQGGPEEHKQCTEEEEQREETHVAVGRADVEMEEEQLTERDVEDSVLLSEKERQNEEVNEKDNCSASSISSTSSTLEREEREEKFTSDTEAGQWSQSAKDADVSEHCNKILNGKRFMLDMLYAHKTTCSHEDNEAEMAKEAFLFKKETEASDSSLASLASRISTLKAQRQAREENVKKMEVGHLDNQGNVRAVAEKFGDLVKGLTSPADAEPAKEQQQSDKSPASAASPLPPKKESDYIWDQLMASPRELRIKEMDFTDLREEDDVDFLDMDTVISSGDVVPPPPPPPCSTPLPPPLPLFGCPPPPPVLGKMMPPPPPFMAPFPPPSPQLSRGDAPLFQKKKKTIRLFWKEVHQVDWQCKSHRFCRESLWSKLEPIKLDTSKMEQLFESKSKELPVTKKATVDGKRQEIIVLDSKRSNAINIGLTVLPPPRTIKTAILNFDEYALNKEGIEKILTMIPTEEEKQRIQEAQLLNPETPLGSAEQFLLTLSSITELSARLQLWAFKMDYELMEKEVAEPLQDLKEGMDQLEKNKTLRYILTTLLAIGNFLNSTDAKGFELSYLEKVPEVKDTVHKQSLLHHVCAIVVEKFPDSSDLYSEIGAVTRLTKVDFDQLQDNLVQMERRCKASWDHLKVIAKHEMKPALKQKMSDFLKDCAERIIILKIVHRRIINRFHAFLLFLGHPVYAAREVSVHRFSKILSEFALEYRTTRERVLQQKLKRANHRERNKTRGKMITDSGKFGGTSSEAQENQPQGIQTAAEAAEHESMKAVLRSGLREGESGTSTVPGLRTRTRAGSGRARVAPWCPASDDLLNGADDTADEIMERIVRSATQGPSQRTQPRERRRSRVNRKSLRRTLKNGLTPEEANALGLSSGSEMQV</sequence>
<dbReference type="SUPFAM" id="SSF101447">
    <property type="entry name" value="Formin homology 2 domain (FH2 domain)"/>
    <property type="match status" value="1"/>
</dbReference>
<dbReference type="InterPro" id="IPR042201">
    <property type="entry name" value="FH2_Formin_sf"/>
</dbReference>
<feature type="compositionally biased region" description="Basic residues" evidence="7">
    <location>
        <begin position="354"/>
        <end position="370"/>
    </location>
</feature>
<dbReference type="STRING" id="31033.ENSTRUP00000040492"/>
<feature type="compositionally biased region" description="Basic and acidic residues" evidence="7">
    <location>
        <begin position="449"/>
        <end position="458"/>
    </location>
</feature>
<evidence type="ECO:0000256" key="4">
    <source>
        <dbReference type="ARBA" id="ARBA00023203"/>
    </source>
</evidence>
<name>H2UU68_TAKRU</name>
<dbReference type="GO" id="GO:0051015">
    <property type="term" value="F:actin filament binding"/>
    <property type="evidence" value="ECO:0007669"/>
    <property type="project" value="TreeGrafter"/>
</dbReference>
<evidence type="ECO:0000259" key="9">
    <source>
        <dbReference type="PROSITE" id="PS51232"/>
    </source>
</evidence>
<dbReference type="Gene3D" id="1.20.58.2220">
    <property type="entry name" value="Formin, FH2 domain"/>
    <property type="match status" value="1"/>
</dbReference>
<feature type="compositionally biased region" description="Basic residues" evidence="7">
    <location>
        <begin position="1371"/>
        <end position="1385"/>
    </location>
</feature>
<dbReference type="GO" id="GO:0045214">
    <property type="term" value="P:sarcomere organization"/>
    <property type="evidence" value="ECO:0007669"/>
    <property type="project" value="TreeGrafter"/>
</dbReference>
<evidence type="ECO:0000256" key="2">
    <source>
        <dbReference type="ARBA" id="ARBA00022490"/>
    </source>
</evidence>
<feature type="compositionally biased region" description="Basic residues" evidence="7">
    <location>
        <begin position="1496"/>
        <end position="1511"/>
    </location>
</feature>
<dbReference type="GO" id="GO:0005737">
    <property type="term" value="C:cytoplasm"/>
    <property type="evidence" value="ECO:0007669"/>
    <property type="project" value="TreeGrafter"/>
</dbReference>
<dbReference type="InterPro" id="IPR015425">
    <property type="entry name" value="FH2_Formin"/>
</dbReference>
<dbReference type="OrthoDB" id="9806920at2759"/>
<evidence type="ECO:0000256" key="7">
    <source>
        <dbReference type="SAM" id="MobiDB-lite"/>
    </source>
</evidence>
<keyword evidence="2" id="KW-0963">Cytoplasm</keyword>
<feature type="compositionally biased region" description="Low complexity" evidence="7">
    <location>
        <begin position="721"/>
        <end position="731"/>
    </location>
</feature>
<feature type="compositionally biased region" description="Basic and acidic residues" evidence="7">
    <location>
        <begin position="649"/>
        <end position="668"/>
    </location>
</feature>
<proteinExistence type="inferred from homology"/>
<protein>
    <submittedName>
        <fullName evidence="11">Formin homology 2 domain containing 3</fullName>
    </submittedName>
</protein>
<reference evidence="11" key="3">
    <citation type="submission" date="2025-09" db="UniProtKB">
        <authorList>
            <consortium name="Ensembl"/>
        </authorList>
    </citation>
    <scope>IDENTIFICATION</scope>
</reference>
<dbReference type="InterPro" id="IPR041387">
    <property type="entry name" value="FHOD1_GBD_N"/>
</dbReference>